<evidence type="ECO:0000256" key="1">
    <source>
        <dbReference type="SAM" id="MobiDB-lite"/>
    </source>
</evidence>
<dbReference type="OrthoDB" id="8946688at2759"/>
<name>A0A7J5YZX3_DISMA</name>
<protein>
    <submittedName>
        <fullName evidence="2">Uncharacterized protein</fullName>
    </submittedName>
</protein>
<sequence length="159" mass="18217">MTQEEHQTLKELQHNTSIILKPSDKGSSVVIMDRYQNCKLIRFQQICSNTNYRNSATKILFTALKKWQYPRSMLRQVQKEVYGTATPHPHDQERGENGKIIPFVTTYSSHSKRISRQIKQNLERIMEGTSLRQLVKNHLGIQKKPQSGGSIGSGKTPPL</sequence>
<comment type="caution">
    <text evidence="2">The sequence shown here is derived from an EMBL/GenBank/DDBJ whole genome shotgun (WGS) entry which is preliminary data.</text>
</comment>
<dbReference type="Proteomes" id="UP000518266">
    <property type="component" value="Unassembled WGS sequence"/>
</dbReference>
<accession>A0A7J5YZX3</accession>
<evidence type="ECO:0000313" key="3">
    <source>
        <dbReference type="Proteomes" id="UP000518266"/>
    </source>
</evidence>
<gene>
    <name evidence="2" type="ORF">F7725_014775</name>
</gene>
<feature type="region of interest" description="Disordered" evidence="1">
    <location>
        <begin position="140"/>
        <end position="159"/>
    </location>
</feature>
<reference evidence="2 3" key="1">
    <citation type="submission" date="2020-03" db="EMBL/GenBank/DDBJ databases">
        <title>Dissostichus mawsoni Genome sequencing and assembly.</title>
        <authorList>
            <person name="Park H."/>
        </authorList>
    </citation>
    <scope>NUCLEOTIDE SEQUENCE [LARGE SCALE GENOMIC DNA]</scope>
    <source>
        <strain evidence="2">DM0001</strain>
        <tissue evidence="2">Muscle</tissue>
    </source>
</reference>
<proteinExistence type="predicted"/>
<dbReference type="AlphaFoldDB" id="A0A7J5YZX3"/>
<dbReference type="EMBL" id="JAAKFY010000008">
    <property type="protein sequence ID" value="KAF3854087.1"/>
    <property type="molecule type" value="Genomic_DNA"/>
</dbReference>
<evidence type="ECO:0000313" key="2">
    <source>
        <dbReference type="EMBL" id="KAF3854087.1"/>
    </source>
</evidence>
<organism evidence="2 3">
    <name type="scientific">Dissostichus mawsoni</name>
    <name type="common">Antarctic cod</name>
    <dbReference type="NCBI Taxonomy" id="36200"/>
    <lineage>
        <taxon>Eukaryota</taxon>
        <taxon>Metazoa</taxon>
        <taxon>Chordata</taxon>
        <taxon>Craniata</taxon>
        <taxon>Vertebrata</taxon>
        <taxon>Euteleostomi</taxon>
        <taxon>Actinopterygii</taxon>
        <taxon>Neopterygii</taxon>
        <taxon>Teleostei</taxon>
        <taxon>Neoteleostei</taxon>
        <taxon>Acanthomorphata</taxon>
        <taxon>Eupercaria</taxon>
        <taxon>Perciformes</taxon>
        <taxon>Notothenioidei</taxon>
        <taxon>Nototheniidae</taxon>
        <taxon>Dissostichus</taxon>
    </lineage>
</organism>
<keyword evidence="3" id="KW-1185">Reference proteome</keyword>